<proteinExistence type="inferred from homology"/>
<dbReference type="FunFam" id="3.30.1600.10:FF:000005">
    <property type="entry name" value="NAD-dependent protein deacylase sirtuin-5, mitochondrial"/>
    <property type="match status" value="1"/>
</dbReference>
<dbReference type="InterPro" id="IPR008984">
    <property type="entry name" value="SMAD_FHA_dom_sf"/>
</dbReference>
<evidence type="ECO:0000256" key="9">
    <source>
        <dbReference type="ARBA" id="ARBA00022741"/>
    </source>
</evidence>
<comment type="domain">
    <text evidence="20">In contrast to class I sirtuins, class III sirtuins have only weak deacetylase activity. Difference in substrate specificity is probably due to a larger hydrophobic pocket with 2 residues (Tyr-1924 and Arg-1927) that bind to malonylated and succinylated substrates and define the specificity.</text>
</comment>
<dbReference type="HAMAP" id="MF_01121">
    <property type="entry name" value="Sirtuin_ClassIII"/>
    <property type="match status" value="1"/>
</dbReference>
<dbReference type="Gene3D" id="2.60.200.20">
    <property type="match status" value="1"/>
</dbReference>
<keyword evidence="8 20" id="KW-0479">Metal-binding</keyword>
<evidence type="ECO:0000256" key="19">
    <source>
        <dbReference type="ARBA" id="ARBA00050628"/>
    </source>
</evidence>
<dbReference type="GO" id="GO:0070403">
    <property type="term" value="F:NAD+ binding"/>
    <property type="evidence" value="ECO:0007669"/>
    <property type="project" value="UniProtKB-UniRule"/>
</dbReference>
<evidence type="ECO:0000256" key="16">
    <source>
        <dbReference type="ARBA" id="ARBA00023175"/>
    </source>
</evidence>
<dbReference type="GO" id="GO:0034979">
    <property type="term" value="F:NAD-dependent protein lysine deacetylase activity"/>
    <property type="evidence" value="ECO:0007669"/>
    <property type="project" value="UniProtKB-UniRule"/>
</dbReference>
<protein>
    <recommendedName>
        <fullName evidence="20">NAD-dependent protein deacylase sirtuin-5, mitochondrial</fullName>
        <ecNumber evidence="20">2.3.1.-</ecNumber>
    </recommendedName>
    <alternativeName>
        <fullName evidence="20">Regulatory protein SIR2 homolog 5</fullName>
    </alternativeName>
    <alternativeName>
        <fullName evidence="20">SIR2-like protein 5</fullName>
    </alternativeName>
</protein>
<dbReference type="Gene3D" id="3.30.1600.10">
    <property type="entry name" value="SIR2/SIRT2 'Small Domain"/>
    <property type="match status" value="1"/>
</dbReference>
<feature type="binding site" evidence="20 21">
    <location>
        <position position="1991"/>
    </location>
    <ligand>
        <name>Zn(2+)</name>
        <dbReference type="ChEBI" id="CHEBI:29105"/>
    </ligand>
</feature>
<comment type="subcellular location">
    <subcellularLocation>
        <location evidence="2">Cytoplasm</location>
        <location evidence="2">Cytoskeleton</location>
    </subcellularLocation>
    <subcellularLocation>
        <location evidence="3 20">Cytoplasm</location>
        <location evidence="3 20">Cytosol</location>
    </subcellularLocation>
    <subcellularLocation>
        <location evidence="20">Mitochondrion</location>
    </subcellularLocation>
    <subcellularLocation>
        <location evidence="1 20">Nucleus</location>
    </subcellularLocation>
    <text evidence="20">Mainly mitochondrial. Also present extramitochondrially, with a fraction present in the cytosol and very small amounts also detected in the nucleus.</text>
</comment>
<keyword evidence="15 20" id="KW-0496">Mitochondrion</keyword>
<dbReference type="GO" id="GO:0005874">
    <property type="term" value="C:microtubule"/>
    <property type="evidence" value="ECO:0007669"/>
    <property type="project" value="UniProtKB-KW"/>
</dbReference>
<feature type="binding site" evidence="20 21">
    <location>
        <position position="2034"/>
    </location>
    <ligand>
        <name>Zn(2+)</name>
        <dbReference type="ChEBI" id="CHEBI:29105"/>
    </ligand>
</feature>
<dbReference type="SUPFAM" id="SSF49879">
    <property type="entry name" value="SMAD/FHA domain"/>
    <property type="match status" value="1"/>
</dbReference>
<comment type="cofactor">
    <cofactor evidence="20">
        <name>Zn(2+)</name>
        <dbReference type="ChEBI" id="CHEBI:29105"/>
    </cofactor>
    <text evidence="20">Binds 1 zinc ion per subunit.</text>
</comment>
<dbReference type="FunFam" id="2.60.200.20:FF:000002">
    <property type="entry name" value="Kinesin family member 13A"/>
    <property type="match status" value="1"/>
</dbReference>
<dbReference type="EC" id="2.3.1.-" evidence="20"/>
<evidence type="ECO:0000256" key="1">
    <source>
        <dbReference type="ARBA" id="ARBA00004123"/>
    </source>
</evidence>
<keyword evidence="10 20" id="KW-0862">Zinc</keyword>
<feature type="coiled-coil region" evidence="23">
    <location>
        <begin position="364"/>
        <end position="409"/>
    </location>
</feature>
<dbReference type="GO" id="GO:0007018">
    <property type="term" value="P:microtubule-based movement"/>
    <property type="evidence" value="ECO:0007669"/>
    <property type="project" value="InterPro"/>
</dbReference>
<feature type="binding site" evidence="20">
    <location>
        <position position="1924"/>
    </location>
    <ligand>
        <name>substrate</name>
    </ligand>
</feature>
<dbReference type="Pfam" id="PF00498">
    <property type="entry name" value="FHA"/>
    <property type="match status" value="1"/>
</dbReference>
<dbReference type="InterPro" id="IPR036961">
    <property type="entry name" value="Kinesin_motor_dom_sf"/>
</dbReference>
<organism evidence="27 28">
    <name type="scientific">Zosterops borbonicus</name>
    <dbReference type="NCBI Taxonomy" id="364589"/>
    <lineage>
        <taxon>Eukaryota</taxon>
        <taxon>Metazoa</taxon>
        <taxon>Chordata</taxon>
        <taxon>Craniata</taxon>
        <taxon>Vertebrata</taxon>
        <taxon>Euteleostomi</taxon>
        <taxon>Archelosauria</taxon>
        <taxon>Archosauria</taxon>
        <taxon>Dinosauria</taxon>
        <taxon>Saurischia</taxon>
        <taxon>Theropoda</taxon>
        <taxon>Coelurosauria</taxon>
        <taxon>Aves</taxon>
        <taxon>Neognathae</taxon>
        <taxon>Neoaves</taxon>
        <taxon>Telluraves</taxon>
        <taxon>Australaves</taxon>
        <taxon>Passeriformes</taxon>
        <taxon>Sylvioidea</taxon>
        <taxon>Zosteropidae</taxon>
        <taxon>Zosterops</taxon>
    </lineage>
</organism>
<feature type="region of interest" description="Disordered" evidence="24">
    <location>
        <begin position="1600"/>
        <end position="1632"/>
    </location>
</feature>
<dbReference type="GO" id="GO:0005634">
    <property type="term" value="C:nucleus"/>
    <property type="evidence" value="ECO:0007669"/>
    <property type="project" value="UniProtKB-SubCell"/>
</dbReference>
<dbReference type="Pfam" id="PF16183">
    <property type="entry name" value="Kinesin_assoc"/>
    <property type="match status" value="1"/>
</dbReference>
<evidence type="ECO:0000256" key="23">
    <source>
        <dbReference type="SAM" id="Coils"/>
    </source>
</evidence>
<dbReference type="GO" id="GO:0005829">
    <property type="term" value="C:cytosol"/>
    <property type="evidence" value="ECO:0007669"/>
    <property type="project" value="UniProtKB-SubCell"/>
</dbReference>
<keyword evidence="11 22" id="KW-0067">ATP-binding</keyword>
<evidence type="ECO:0000259" key="25">
    <source>
        <dbReference type="PROSITE" id="PS50067"/>
    </source>
</evidence>
<dbReference type="InterPro" id="IPR003000">
    <property type="entry name" value="Sirtuin"/>
</dbReference>
<dbReference type="Gene3D" id="6.10.250.2520">
    <property type="match status" value="1"/>
</dbReference>
<evidence type="ECO:0000256" key="8">
    <source>
        <dbReference type="ARBA" id="ARBA00022723"/>
    </source>
</evidence>
<comment type="function">
    <text evidence="20">NAD-dependent lysine demalonylase, desuccinylase and deglutarylase that specifically removes malonyl, succinyl and glutaryl groups on target proteins. Has weak NAD-dependent protein deacetylase activity; however this activity may not be physiologically relevant in vivo.</text>
</comment>
<comment type="catalytic activity">
    <reaction evidence="19 20">
        <text>N(6)-glutaryl-L-lysyl-[protein] + NAD(+) + H2O = 2''-O-glutaryl-ADP-D-ribose + nicotinamide + L-lysyl-[protein]</text>
        <dbReference type="Rhea" id="RHEA:47664"/>
        <dbReference type="Rhea" id="RHEA-COMP:9752"/>
        <dbReference type="Rhea" id="RHEA-COMP:11875"/>
        <dbReference type="ChEBI" id="CHEBI:15377"/>
        <dbReference type="ChEBI" id="CHEBI:17154"/>
        <dbReference type="ChEBI" id="CHEBI:29969"/>
        <dbReference type="ChEBI" id="CHEBI:57540"/>
        <dbReference type="ChEBI" id="CHEBI:87828"/>
        <dbReference type="ChEBI" id="CHEBI:87829"/>
    </reaction>
</comment>
<dbReference type="InterPro" id="IPR036859">
    <property type="entry name" value="CAP-Gly_dom_sf"/>
</dbReference>
<evidence type="ECO:0000256" key="24">
    <source>
        <dbReference type="SAM" id="MobiDB-lite"/>
    </source>
</evidence>
<dbReference type="SUPFAM" id="SSF52467">
    <property type="entry name" value="DHS-like NAD/FAD-binding domain"/>
    <property type="match status" value="1"/>
</dbReference>
<comment type="catalytic activity">
    <reaction evidence="20">
        <text>N(6)-malonyl-L-lysyl-[protein] + NAD(+) + H2O = 2''-O-malonyl-ADP-D-ribose + nicotinamide + L-lysyl-[protein]</text>
        <dbReference type="Rhea" id="RHEA:47672"/>
        <dbReference type="Rhea" id="RHEA-COMP:9752"/>
        <dbReference type="Rhea" id="RHEA-COMP:11878"/>
        <dbReference type="ChEBI" id="CHEBI:15377"/>
        <dbReference type="ChEBI" id="CHEBI:17154"/>
        <dbReference type="ChEBI" id="CHEBI:29969"/>
        <dbReference type="ChEBI" id="CHEBI:57540"/>
        <dbReference type="ChEBI" id="CHEBI:87831"/>
        <dbReference type="ChEBI" id="CHEBI:87833"/>
    </reaction>
</comment>
<dbReference type="SMART" id="SM00129">
    <property type="entry name" value="KISc"/>
    <property type="match status" value="1"/>
</dbReference>
<feature type="binding site" evidence="20">
    <location>
        <begin position="1962"/>
        <end position="1965"/>
    </location>
    <ligand>
        <name>NAD(+)</name>
        <dbReference type="ChEBI" id="CHEBI:57540"/>
    </ligand>
</feature>
<dbReference type="GO" id="GO:0005739">
    <property type="term" value="C:mitochondrion"/>
    <property type="evidence" value="ECO:0007669"/>
    <property type="project" value="UniProtKB-SubCell"/>
</dbReference>
<dbReference type="SMART" id="SM01052">
    <property type="entry name" value="CAP_GLY"/>
    <property type="match status" value="1"/>
</dbReference>
<keyword evidence="13 20" id="KW-0520">NAD</keyword>
<dbReference type="InterPro" id="IPR001752">
    <property type="entry name" value="Kinesin_motor_dom"/>
</dbReference>
<keyword evidence="18 20" id="KW-0539">Nucleus</keyword>
<dbReference type="Pfam" id="PF12473">
    <property type="entry name" value="DUF3694"/>
    <property type="match status" value="2"/>
</dbReference>
<dbReference type="GO" id="GO:0036055">
    <property type="term" value="F:protein-succinyllysine desuccinylase activity"/>
    <property type="evidence" value="ECO:0007669"/>
    <property type="project" value="UniProtKB-UniRule"/>
</dbReference>
<comment type="similarity">
    <text evidence="22">Belongs to the TRAFAC class myosin-kinesin ATPase superfamily. Kinesin family.</text>
</comment>
<dbReference type="EMBL" id="SWJQ01000026">
    <property type="protein sequence ID" value="TRZ25382.1"/>
    <property type="molecule type" value="Genomic_DNA"/>
</dbReference>
<dbReference type="FunFam" id="3.40.850.10:FF:000010">
    <property type="entry name" value="Kinesin family member 13A"/>
    <property type="match status" value="1"/>
</dbReference>
<dbReference type="Pfam" id="PF00225">
    <property type="entry name" value="Kinesin"/>
    <property type="match status" value="1"/>
</dbReference>
<evidence type="ECO:0000256" key="6">
    <source>
        <dbReference type="ARBA" id="ARBA00022679"/>
    </source>
</evidence>
<dbReference type="PROSITE" id="PS00411">
    <property type="entry name" value="KINESIN_MOTOR_1"/>
    <property type="match status" value="1"/>
</dbReference>
<feature type="binding site" evidence="20">
    <location>
        <position position="1927"/>
    </location>
    <ligand>
        <name>substrate</name>
    </ligand>
</feature>
<reference evidence="27" key="1">
    <citation type="submission" date="2019-04" db="EMBL/GenBank/DDBJ databases">
        <title>Genome assembly of Zosterops borbonicus 15179.</title>
        <authorList>
            <person name="Leroy T."/>
            <person name="Anselmetti Y."/>
            <person name="Tilak M.-K."/>
            <person name="Nabholz B."/>
        </authorList>
    </citation>
    <scope>NUCLEOTIDE SEQUENCE</scope>
    <source>
        <strain evidence="27">HGM_15179</strain>
        <tissue evidence="27">Muscle</tissue>
    </source>
</reference>
<evidence type="ECO:0000256" key="7">
    <source>
        <dbReference type="ARBA" id="ARBA00022701"/>
    </source>
</evidence>
<evidence type="ECO:0000313" key="28">
    <source>
        <dbReference type="Proteomes" id="UP000796761"/>
    </source>
</evidence>
<evidence type="ECO:0000256" key="5">
    <source>
        <dbReference type="ARBA" id="ARBA00022553"/>
    </source>
</evidence>
<evidence type="ECO:0000256" key="20">
    <source>
        <dbReference type="HAMAP-Rule" id="MF_03160"/>
    </source>
</evidence>
<dbReference type="Gene3D" id="2.30.30.190">
    <property type="entry name" value="CAP Gly-rich-like domain"/>
    <property type="match status" value="1"/>
</dbReference>
<dbReference type="Pfam" id="PF01302">
    <property type="entry name" value="CAP_GLY"/>
    <property type="match status" value="1"/>
</dbReference>
<evidence type="ECO:0000313" key="27">
    <source>
        <dbReference type="EMBL" id="TRZ25382.1"/>
    </source>
</evidence>
<feature type="binding site" evidence="20">
    <location>
        <begin position="2071"/>
        <end position="2073"/>
    </location>
    <ligand>
        <name>NAD(+)</name>
        <dbReference type="ChEBI" id="CHEBI:57540"/>
    </ligand>
</feature>
<feature type="binding site" evidence="20 21">
    <location>
        <position position="1988"/>
    </location>
    <ligand>
        <name>Zn(2+)</name>
        <dbReference type="ChEBI" id="CHEBI:29105"/>
    </ligand>
</feature>
<evidence type="ECO:0000256" key="18">
    <source>
        <dbReference type="ARBA" id="ARBA00023242"/>
    </source>
</evidence>
<dbReference type="SUPFAM" id="SSF74924">
    <property type="entry name" value="Cap-Gly domain"/>
    <property type="match status" value="1"/>
</dbReference>
<evidence type="ECO:0000256" key="10">
    <source>
        <dbReference type="ARBA" id="ARBA00022833"/>
    </source>
</evidence>
<dbReference type="InterPro" id="IPR022140">
    <property type="entry name" value="Kinesin-like_KIF1-typ"/>
</dbReference>
<keyword evidence="17" id="KW-0206">Cytoskeleton</keyword>
<dbReference type="InterPro" id="IPR026590">
    <property type="entry name" value="Ssirtuin_cat_dom"/>
</dbReference>
<comment type="catalytic activity">
    <reaction evidence="20">
        <text>N(6)-succinyl-L-lysyl-[protein] + NAD(+) + H2O = 2''-O-succinyl-ADP-D-ribose + nicotinamide + L-lysyl-[protein]</text>
        <dbReference type="Rhea" id="RHEA:47668"/>
        <dbReference type="Rhea" id="RHEA-COMP:9752"/>
        <dbReference type="Rhea" id="RHEA-COMP:11877"/>
        <dbReference type="ChEBI" id="CHEBI:15377"/>
        <dbReference type="ChEBI" id="CHEBI:17154"/>
        <dbReference type="ChEBI" id="CHEBI:29969"/>
        <dbReference type="ChEBI" id="CHEBI:57540"/>
        <dbReference type="ChEBI" id="CHEBI:87830"/>
        <dbReference type="ChEBI" id="CHEBI:87832"/>
    </reaction>
</comment>
<dbReference type="PROSITE" id="PS50067">
    <property type="entry name" value="KINESIN_MOTOR_2"/>
    <property type="match status" value="1"/>
</dbReference>
<feature type="active site" description="Proton acceptor" evidence="20 21">
    <location>
        <position position="1980"/>
    </location>
</feature>
<keyword evidence="6 20" id="KW-0808">Transferase</keyword>
<dbReference type="InterPro" id="IPR029035">
    <property type="entry name" value="DHS-like_NAD/FAD-binding_dom"/>
</dbReference>
<dbReference type="CDD" id="cd22729">
    <property type="entry name" value="FHA_KIF13A"/>
    <property type="match status" value="1"/>
</dbReference>
<dbReference type="CDD" id="cd01365">
    <property type="entry name" value="KISc_KIF1A_KIF1B"/>
    <property type="match status" value="1"/>
</dbReference>
<evidence type="ECO:0000256" key="17">
    <source>
        <dbReference type="ARBA" id="ARBA00023212"/>
    </source>
</evidence>
<dbReference type="GO" id="GO:0045184">
    <property type="term" value="P:establishment of protein localization"/>
    <property type="evidence" value="ECO:0007669"/>
    <property type="project" value="UniProtKB-ARBA"/>
</dbReference>
<evidence type="ECO:0000256" key="14">
    <source>
        <dbReference type="ARBA" id="ARBA00023054"/>
    </source>
</evidence>
<evidence type="ECO:0000256" key="13">
    <source>
        <dbReference type="ARBA" id="ARBA00023027"/>
    </source>
</evidence>
<name>A0A8K1LTD6_9PASS</name>
<dbReference type="Pfam" id="PF12423">
    <property type="entry name" value="KIF1B"/>
    <property type="match status" value="1"/>
</dbReference>
<feature type="region of interest" description="Disordered" evidence="24">
    <location>
        <begin position="833"/>
        <end position="855"/>
    </location>
</feature>
<feature type="compositionally biased region" description="Polar residues" evidence="24">
    <location>
        <begin position="1721"/>
        <end position="1734"/>
    </location>
</feature>
<accession>A0A8K1LTD6</accession>
<dbReference type="Pfam" id="PF02146">
    <property type="entry name" value="SIR2"/>
    <property type="match status" value="1"/>
</dbReference>
<dbReference type="InterPro" id="IPR032405">
    <property type="entry name" value="Kinesin_assoc"/>
</dbReference>
<feature type="binding site" evidence="20">
    <location>
        <position position="2115"/>
    </location>
    <ligand>
        <name>NAD(+)</name>
        <dbReference type="ChEBI" id="CHEBI:57540"/>
    </ligand>
</feature>
<gene>
    <name evidence="20" type="primary">SIRT5</name>
    <name evidence="27" type="ORF">HGM15179_001700</name>
</gene>
<keyword evidence="28" id="KW-1185">Reference proteome</keyword>
<dbReference type="InterPro" id="IPR019821">
    <property type="entry name" value="Kinesin_motor_CS"/>
</dbReference>
<dbReference type="Proteomes" id="UP000796761">
    <property type="component" value="Unassembled WGS sequence"/>
</dbReference>
<comment type="caution">
    <text evidence="27">The sequence shown here is derived from an EMBL/GenBank/DDBJ whole genome shotgun (WGS) entry which is preliminary data.</text>
</comment>
<feature type="coiled-coil region" evidence="23">
    <location>
        <begin position="607"/>
        <end position="672"/>
    </location>
</feature>
<dbReference type="GO" id="GO:0008017">
    <property type="term" value="F:microtubule binding"/>
    <property type="evidence" value="ECO:0007669"/>
    <property type="project" value="InterPro"/>
</dbReference>
<dbReference type="InterPro" id="IPR000938">
    <property type="entry name" value="CAP-Gly_domain"/>
</dbReference>
<evidence type="ECO:0000256" key="21">
    <source>
        <dbReference type="PROSITE-ProRule" id="PRU00236"/>
    </source>
</evidence>
<feature type="domain" description="Kinesin motor" evidence="25">
    <location>
        <begin position="5"/>
        <end position="352"/>
    </location>
</feature>
<dbReference type="GO" id="GO:0036054">
    <property type="term" value="F:protein-malonyllysine demalonylase activity"/>
    <property type="evidence" value="ECO:0007669"/>
    <property type="project" value="UniProtKB-UniRule"/>
</dbReference>
<keyword evidence="16 22" id="KW-0505">Motor protein</keyword>
<evidence type="ECO:0000256" key="2">
    <source>
        <dbReference type="ARBA" id="ARBA00004245"/>
    </source>
</evidence>
<feature type="binding site" evidence="20 21">
    <location>
        <position position="2029"/>
    </location>
    <ligand>
        <name>Zn(2+)</name>
        <dbReference type="ChEBI" id="CHEBI:29105"/>
    </ligand>
</feature>
<dbReference type="InterPro" id="IPR027546">
    <property type="entry name" value="Sirtuin_class_III"/>
</dbReference>
<feature type="binding site" evidence="20">
    <location>
        <begin position="2097"/>
        <end position="2099"/>
    </location>
    <ligand>
        <name>NAD(+)</name>
        <dbReference type="ChEBI" id="CHEBI:57540"/>
    </ligand>
</feature>
<dbReference type="InterPro" id="IPR027417">
    <property type="entry name" value="P-loop_NTPase"/>
</dbReference>
<evidence type="ECO:0000256" key="12">
    <source>
        <dbReference type="ARBA" id="ARBA00022946"/>
    </source>
</evidence>
<keyword evidence="9 22" id="KW-0547">Nucleotide-binding</keyword>
<feature type="domain" description="Deacetylase sirtuin-type" evidence="26">
    <location>
        <begin position="1855"/>
        <end position="2129"/>
    </location>
</feature>
<feature type="compositionally biased region" description="Basic and acidic residues" evidence="24">
    <location>
        <begin position="1615"/>
        <end position="1632"/>
    </location>
</feature>
<dbReference type="PRINTS" id="PR00380">
    <property type="entry name" value="KINESINHEAVY"/>
</dbReference>
<dbReference type="CDD" id="cd01412">
    <property type="entry name" value="SIRT5_Af1_CobB"/>
    <property type="match status" value="1"/>
</dbReference>
<keyword evidence="12 20" id="KW-0809">Transit peptide</keyword>
<evidence type="ECO:0000256" key="22">
    <source>
        <dbReference type="PROSITE-ProRule" id="PRU00283"/>
    </source>
</evidence>
<dbReference type="InterPro" id="IPR026591">
    <property type="entry name" value="Sirtuin_cat_small_dom_sf"/>
</dbReference>
<dbReference type="Gene3D" id="3.40.50.1220">
    <property type="entry name" value="TPP-binding domain"/>
    <property type="match status" value="1"/>
</dbReference>
<evidence type="ECO:0000256" key="15">
    <source>
        <dbReference type="ARBA" id="ARBA00023128"/>
    </source>
</evidence>
<dbReference type="GO" id="GO:0005524">
    <property type="term" value="F:ATP binding"/>
    <property type="evidence" value="ECO:0007669"/>
    <property type="project" value="UniProtKB-UniRule"/>
</dbReference>
<evidence type="ECO:0000256" key="11">
    <source>
        <dbReference type="ARBA" id="ARBA00022840"/>
    </source>
</evidence>
<dbReference type="InterPro" id="IPR000253">
    <property type="entry name" value="FHA_dom"/>
</dbReference>
<keyword evidence="5" id="KW-0597">Phosphoprotein</keyword>
<comment type="similarity">
    <text evidence="20">Belongs to the sirtuin family. Class III subfamily.</text>
</comment>
<dbReference type="GO" id="GO:0003777">
    <property type="term" value="F:microtubule motor activity"/>
    <property type="evidence" value="ECO:0007669"/>
    <property type="project" value="InterPro"/>
</dbReference>
<evidence type="ECO:0000259" key="26">
    <source>
        <dbReference type="PROSITE" id="PS50305"/>
    </source>
</evidence>
<dbReference type="Gene3D" id="3.40.850.10">
    <property type="entry name" value="Kinesin motor domain"/>
    <property type="match status" value="1"/>
</dbReference>
<evidence type="ECO:0000256" key="4">
    <source>
        <dbReference type="ARBA" id="ARBA00022490"/>
    </source>
</evidence>
<feature type="region of interest" description="Disordered" evidence="24">
    <location>
        <begin position="1478"/>
        <end position="1501"/>
    </location>
</feature>
<feature type="region of interest" description="Disordered" evidence="24">
    <location>
        <begin position="1715"/>
        <end position="1748"/>
    </location>
</feature>
<keyword evidence="4 20" id="KW-0963">Cytoplasm</keyword>
<dbReference type="InterPro" id="IPR022164">
    <property type="entry name" value="Kinesin-like"/>
</dbReference>
<keyword evidence="14 23" id="KW-0175">Coiled coil</keyword>
<sequence length="2132" mass="237556">MSDTKVKVAVRVRPMNRRELDLNTKCIVEMEGNQTVLHPPPSNAKQGERKPPKVFAFDHCFWSMDESNTTKYAGQEVVFKCLGEGILEKAFQGYNACIFAYGQTGSGKSFSMMGNAEQLGLIPRLCCALFQRISVEENESHTFKVEVSYMEIYNEKVRDLLDPKGSRQSLKVREHKVLGPYVDGLSQLAVTNFEDIESLMSEGNKSRTVAATNMNEESSRSHAVFNIIVTQTLYDLHSGNSGEKVSKVSLVDLAGSERVSKTGAAGERLKEGSNINKSLSTLGLVISSLADQAAGKGKNKFVPYRDSVLTWLLKDNLGGNSQTAMIATISPAADNYEETLSTLRYADRAKRIVNHAVVNEDPNARVIRELREEVEKLKEQLSQAEAMKAPELKEKLEESEKLIKELTVTWEEKLRKTEEIAQERQRQLESMGISLESSGIKVGDDKCYLVNLNADPALNELLVYYLKDHTRVGADTSQDIQLFGIGIQPEHCEIDMALDGEVTLTPKENARSCVNGALVCSATQLWHGDRILWGNNHFFRINLPKRKRRDWLKDLEKETSLGEHDLDAASEASSEPDYNYEFAQMEVIMKTLNSNDPVQNVVQILEKQYLEEKRSALEEQRVMYERELELLRQQLSPERQHQHGSDRLSYTAQAAQQKVNLWTEERDELFRQSLAKLREQIVKANTLVREANFLAEEMSKLTDYQVTLQIPAENLSANKKRGAIVSEPAIQVRRKGKGTQVWTIEKLENRLIDMRDLYQEWKEKIPEIRKLIGKRGDPFYEAQENHNLIGVANVFLECLFYDVKLQYAVPIISQQGEVAGRLHVEVMRVTGSVPERVAEGDDSSENSSESGSLEVMDNNGEVIHRAKKLSCRVKIKEATGLPPNLSNFVFCQYTFWDQCESTVAAPVVDPDVPSPQSKDAHFTVTFSHCKDYVVNVTEEFLEFISEGALAIEVWGHRCTGNGSSVWEVDSLHAKTRTLRDRWNEVTRRIEMWISIQELNEMGEYTAVELHQAKDVNTGGIFQLRQGHSRRVQVTVKPVQHSGTLPLMVEAILSVSVGGVTARSTKLQRGLDSYQKEEDDGGDMDSYQEEDLNCVRERWSDALIKRREYLDEQIQKISNKQEKSEDDIEREARLVEQWVGLTEERNAVFVPAPGSGIPGAPANWIPPAGMETHIPVLFLDLNADDLSANEQLIGPHASGVNSILPKEHGSPFFYLPIIKHSDDEVSATAAWDSSVHDSVHLNRVTPQNERIYLIVKTTVQLSHPAAMELVLRKRIAANIYNKQSFTQSLKRRISLKNIYYACGVTYEIVSNIPKATEEIEDRETLALMAARSENEGTSDGETYIEKYTRGVLQVENILSLERLRQAVTVKEALSTKARNIRRSISTPNVHNVSCSRLDLSACDEDDKGWSESHLDISDCCSSYQDISCYGTLPRESPRKSKDGSGVVAENSHALMASPFKAFSPQPPKFFKPLMPVKEEHKRKTPLESRPLLSQEDSEEEDSELEAINKKLISPQNFQNFRPYVPEEFADFSVYNASLENREWFSSKSDFMSSRVLEKEVSRSPTTSSITSGYFSHSASNATLSDMLVPCSDSTDQLACHTKELDSSDPSGSSLAHDLRSSLNKECRESEKELAREKLPVVPLKENSALTEQVPLSFSATDRDSQQLPRAGSLSALSSLDGKNTIEFSPREVTVEHTTDVLEDHSFTEFMGVEDGKDFDHSTAPQSCSLLSSNGAGTPESPRGLGKGQSLCMDQQSSAAAAGDSWLVGAVESPFCSGLVKDTSDPETYPDASMDDFITKDHLDGSDCEEGASADQAHVLPSWVAVGEQVCVGSNKMGTVRYVGTVDFSAGIWVGVELNVQLDMADFREVFAKAKHIAIITGAGVSAESGVPTFRGAGGFWRKWQAQDLATPGAFARNPSRVWEFYHYRREVMLSKHPNPAHIAIAECEKRLSKQGRSVVVITQNIDELHRKAGTRHLLEIHGSLFKTRCTSCGNVAENYKSPICPALAGKGAPDPDTEDAAIPVEDLPQCEEDGCNGLLRPHVVWFGEALDPGVLTAVEKELDICDLCLVVGTSSVVYPAAMFAPQVSARGVPVAEFNMEQTPATNRFRFHFPGPCGTTLPLALARHETEIIS</sequence>
<feature type="region of interest" description="Disordered" evidence="24">
    <location>
        <begin position="1655"/>
        <end position="1674"/>
    </location>
</feature>
<feature type="binding site" evidence="20">
    <location>
        <begin position="1880"/>
        <end position="1899"/>
    </location>
    <ligand>
        <name>NAD(+)</name>
        <dbReference type="ChEBI" id="CHEBI:57540"/>
    </ligand>
</feature>
<dbReference type="PROSITE" id="PS50305">
    <property type="entry name" value="SIRTUIN"/>
    <property type="match status" value="1"/>
</dbReference>
<keyword evidence="7" id="KW-0493">Microtubule</keyword>
<dbReference type="GO" id="GO:0008270">
    <property type="term" value="F:zinc ion binding"/>
    <property type="evidence" value="ECO:0007669"/>
    <property type="project" value="UniProtKB-UniRule"/>
</dbReference>
<evidence type="ECO:0000256" key="3">
    <source>
        <dbReference type="ARBA" id="ARBA00004514"/>
    </source>
</evidence>
<dbReference type="PANTHER" id="PTHR47117">
    <property type="entry name" value="STAR-RELATED LIPID TRANSFER PROTEIN 9"/>
    <property type="match status" value="1"/>
</dbReference>
<feature type="binding site" evidence="22">
    <location>
        <begin position="102"/>
        <end position="109"/>
    </location>
    <ligand>
        <name>ATP</name>
        <dbReference type="ChEBI" id="CHEBI:30616"/>
    </ligand>
</feature>
<dbReference type="SUPFAM" id="SSF52540">
    <property type="entry name" value="P-loop containing nucleoside triphosphate hydrolases"/>
    <property type="match status" value="1"/>
</dbReference>
<dbReference type="OrthoDB" id="3176171at2759"/>